<evidence type="ECO:0000313" key="1">
    <source>
        <dbReference type="EMBL" id="EXK23723.1"/>
    </source>
</evidence>
<accession>W9Z626</accession>
<reference evidence="1" key="1">
    <citation type="submission" date="2012-04" db="EMBL/GenBank/DDBJ databases">
        <title>The Genome Sequence of Fusarium oxysporum melonis.</title>
        <authorList>
            <consortium name="The Broad Institute Genome Sequencing Platform"/>
            <person name="Ma L.-J."/>
            <person name="Gale L.R."/>
            <person name="Schwartz D.C."/>
            <person name="Zhou S."/>
            <person name="Corby-Kistler H."/>
            <person name="Young S.K."/>
            <person name="Zeng Q."/>
            <person name="Gargeya S."/>
            <person name="Fitzgerald M."/>
            <person name="Haas B."/>
            <person name="Abouelleil A."/>
            <person name="Alvarado L."/>
            <person name="Arachchi H.M."/>
            <person name="Berlin A."/>
            <person name="Brown A."/>
            <person name="Chapman S.B."/>
            <person name="Chen Z."/>
            <person name="Dunbar C."/>
            <person name="Freedman E."/>
            <person name="Gearin G."/>
            <person name="Goldberg J."/>
            <person name="Griggs A."/>
            <person name="Gujja S."/>
            <person name="Heiman D."/>
            <person name="Howarth C."/>
            <person name="Larson L."/>
            <person name="Lui A."/>
            <person name="MacDonald P.J.P."/>
            <person name="Montmayeur A."/>
            <person name="Murphy C."/>
            <person name="Neiman D."/>
            <person name="Pearson M."/>
            <person name="Priest M."/>
            <person name="Roberts A."/>
            <person name="Saif S."/>
            <person name="Shea T."/>
            <person name="Shenoy N."/>
            <person name="Sisk P."/>
            <person name="Stolte C."/>
            <person name="Sykes S."/>
            <person name="Wortman J."/>
            <person name="Nusbaum C."/>
            <person name="Birren B."/>
        </authorList>
    </citation>
    <scope>NUCLEOTIDE SEQUENCE</scope>
    <source>
        <strain evidence="1">26406</strain>
    </source>
</reference>
<organism evidence="1">
    <name type="scientific">Fusarium oxysporum f. sp. melonis 26406</name>
    <dbReference type="NCBI Taxonomy" id="1089452"/>
    <lineage>
        <taxon>Eukaryota</taxon>
        <taxon>Fungi</taxon>
        <taxon>Dikarya</taxon>
        <taxon>Ascomycota</taxon>
        <taxon>Pezizomycotina</taxon>
        <taxon>Sordariomycetes</taxon>
        <taxon>Hypocreomycetidae</taxon>
        <taxon>Hypocreales</taxon>
        <taxon>Nectriaceae</taxon>
        <taxon>Fusarium</taxon>
        <taxon>Fusarium oxysporum species complex</taxon>
    </lineage>
</organism>
<dbReference type="HOGENOM" id="CLU_2941828_0_0_1"/>
<name>W9Z626_FUSOX</name>
<protein>
    <submittedName>
        <fullName evidence="1">Uncharacterized protein</fullName>
    </submittedName>
</protein>
<gene>
    <name evidence="1" type="ORF">FOMG_19516</name>
</gene>
<dbReference type="AlphaFoldDB" id="W9Z626"/>
<sequence>MPQTLEPMLATQSSASKRALCLPLATSAASMTLNGLLGMCSTRASMLLFPVVLALKGRTA</sequence>
<dbReference type="EMBL" id="KI980605">
    <property type="protein sequence ID" value="EXK23723.1"/>
    <property type="molecule type" value="Genomic_DNA"/>
</dbReference>
<reference evidence="1" key="2">
    <citation type="submission" date="2014-02" db="EMBL/GenBank/DDBJ databases">
        <title>Annotation of the Genome Sequence of Fusarium oxysporum f. sp. melonis 26406.</title>
        <authorList>
            <consortium name="The Broad Institute Genomics Platform"/>
            <person name="Ma L.-J."/>
            <person name="Corby-Kistler H."/>
            <person name="Broz K."/>
            <person name="Gale L.R."/>
            <person name="Jonkers W."/>
            <person name="O'Donnell K."/>
            <person name="Ploetz R."/>
            <person name="Steinberg C."/>
            <person name="Schwartz D.C."/>
            <person name="VanEtten H."/>
            <person name="Zhou S."/>
            <person name="Young S.K."/>
            <person name="Zeng Q."/>
            <person name="Gargeya S."/>
            <person name="Fitzgerald M."/>
            <person name="Abouelleil A."/>
            <person name="Alvarado L."/>
            <person name="Chapman S.B."/>
            <person name="Gainer-Dewar J."/>
            <person name="Goldberg J."/>
            <person name="Griggs A."/>
            <person name="Gujja S."/>
            <person name="Hansen M."/>
            <person name="Howarth C."/>
            <person name="Imamovic A."/>
            <person name="Ireland A."/>
            <person name="Larimer J."/>
            <person name="McCowan C."/>
            <person name="Murphy C."/>
            <person name="Pearson M."/>
            <person name="Poon T.W."/>
            <person name="Priest M."/>
            <person name="Roberts A."/>
            <person name="Saif S."/>
            <person name="Shea T."/>
            <person name="Sykes S."/>
            <person name="Wortman J."/>
            <person name="Nusbaum C."/>
            <person name="Birren B."/>
        </authorList>
    </citation>
    <scope>NUCLEOTIDE SEQUENCE</scope>
    <source>
        <strain evidence="1">26406</strain>
    </source>
</reference>
<dbReference type="VEuPathDB" id="FungiDB:FOMG_19516"/>
<dbReference type="Proteomes" id="UP000030703">
    <property type="component" value="Unassembled WGS sequence"/>
</dbReference>
<proteinExistence type="predicted"/>